<keyword evidence="2" id="KW-1185">Reference proteome</keyword>
<gene>
    <name evidence="1" type="ORF">A0U93_03520</name>
</gene>
<dbReference type="PANTHER" id="PTHR40036">
    <property type="entry name" value="MACROCIN O-METHYLTRANSFERASE"/>
    <property type="match status" value="1"/>
</dbReference>
<proteinExistence type="predicted"/>
<reference evidence="1 2" key="1">
    <citation type="submission" date="2016-03" db="EMBL/GenBank/DDBJ databases">
        <title>Acetic acid bacteria sequencing.</title>
        <authorList>
            <person name="Brandt J."/>
            <person name="Jakob F."/>
            <person name="Vogel R.F."/>
        </authorList>
    </citation>
    <scope>NUCLEOTIDE SEQUENCE [LARGE SCALE GENOMIC DNA]</scope>
    <source>
        <strain evidence="1 2">NBRC 101099</strain>
    </source>
</reference>
<dbReference type="STRING" id="320497.A0U93_03520"/>
<dbReference type="Pfam" id="PF05711">
    <property type="entry name" value="TylF"/>
    <property type="match status" value="1"/>
</dbReference>
<dbReference type="OrthoDB" id="9811332at2"/>
<dbReference type="PANTHER" id="PTHR40036:SF1">
    <property type="entry name" value="MACROCIN O-METHYLTRANSFERASE"/>
    <property type="match status" value="1"/>
</dbReference>
<dbReference type="AlphaFoldDB" id="A0A1U9KMY7"/>
<name>A0A1U9KMY7_9PROT</name>
<dbReference type="InterPro" id="IPR008884">
    <property type="entry name" value="TylF_MeTrfase"/>
</dbReference>
<sequence>MWMRNEKMRRFIGGNKLARALTFGIQNKLQLRLLSGHKHAETLVRLRKAAQQSPSLLSADEAFMLHEIAHAQAALPGALAEFGVYRGASASLLCAVKGERPLHLFDTFAGLPDPTDREEHVFKSGQFTGTLPAVRALLVGYRNVHFHPGMFPASTAGLEELRFSFVHLDVDLHDATLAGLEYFYPRMVPGGVILTHDHSIIDGVARAFTTFLRDKPERVIELSTTQAMIIRSAASAQMPATMDETASATAEAA</sequence>
<dbReference type="EMBL" id="CP014691">
    <property type="protein sequence ID" value="AQS87157.1"/>
    <property type="molecule type" value="Genomic_DNA"/>
</dbReference>
<accession>A0A1U9KMY7</accession>
<organism evidence="1 2">
    <name type="scientific">Neoasaia chiangmaiensis</name>
    <dbReference type="NCBI Taxonomy" id="320497"/>
    <lineage>
        <taxon>Bacteria</taxon>
        <taxon>Pseudomonadati</taxon>
        <taxon>Pseudomonadota</taxon>
        <taxon>Alphaproteobacteria</taxon>
        <taxon>Acetobacterales</taxon>
        <taxon>Acetobacteraceae</taxon>
        <taxon>Neoasaia</taxon>
    </lineage>
</organism>
<dbReference type="KEGG" id="nch:A0U93_03520"/>
<dbReference type="Proteomes" id="UP000188604">
    <property type="component" value="Chromosome"/>
</dbReference>
<evidence type="ECO:0000313" key="2">
    <source>
        <dbReference type="Proteomes" id="UP000188604"/>
    </source>
</evidence>
<dbReference type="Gene3D" id="3.40.50.150">
    <property type="entry name" value="Vaccinia Virus protein VP39"/>
    <property type="match status" value="1"/>
</dbReference>
<dbReference type="InterPro" id="IPR029063">
    <property type="entry name" value="SAM-dependent_MTases_sf"/>
</dbReference>
<evidence type="ECO:0000313" key="1">
    <source>
        <dbReference type="EMBL" id="AQS87157.1"/>
    </source>
</evidence>
<protein>
    <submittedName>
        <fullName evidence="1">Uncharacterized protein</fullName>
    </submittedName>
</protein>